<dbReference type="PANTHER" id="PTHR43031">
    <property type="entry name" value="FAD-DEPENDENT OXIDOREDUCTASE"/>
    <property type="match status" value="1"/>
</dbReference>
<name>A0A1F6DCL5_9BACT</name>
<dbReference type="SUPFAM" id="SSF52821">
    <property type="entry name" value="Rhodanese/Cell cycle control phosphatase"/>
    <property type="match status" value="1"/>
</dbReference>
<evidence type="ECO:0000313" key="3">
    <source>
        <dbReference type="Proteomes" id="UP000178794"/>
    </source>
</evidence>
<proteinExistence type="predicted"/>
<dbReference type="PANTHER" id="PTHR43031:SF1">
    <property type="entry name" value="PYRIDINE NUCLEOTIDE-DISULPHIDE OXIDOREDUCTASE"/>
    <property type="match status" value="1"/>
</dbReference>
<dbReference type="STRING" id="1798492.A3C89_01875"/>
<comment type="caution">
    <text evidence="2">The sequence shown here is derived from an EMBL/GenBank/DDBJ whole genome shotgun (WGS) entry which is preliminary data.</text>
</comment>
<accession>A0A1F6DCL5</accession>
<dbReference type="CDD" id="cd00158">
    <property type="entry name" value="RHOD"/>
    <property type="match status" value="1"/>
</dbReference>
<dbReference type="InterPro" id="IPR050229">
    <property type="entry name" value="GlpE_sulfurtransferase"/>
</dbReference>
<dbReference type="Pfam" id="PF00581">
    <property type="entry name" value="Rhodanese"/>
    <property type="match status" value="1"/>
</dbReference>
<reference evidence="2 3" key="1">
    <citation type="journal article" date="2016" name="Nat. Commun.">
        <title>Thousands of microbial genomes shed light on interconnected biogeochemical processes in an aquifer system.</title>
        <authorList>
            <person name="Anantharaman K."/>
            <person name="Brown C.T."/>
            <person name="Hug L.A."/>
            <person name="Sharon I."/>
            <person name="Castelle C.J."/>
            <person name="Probst A.J."/>
            <person name="Thomas B.C."/>
            <person name="Singh A."/>
            <person name="Wilkins M.J."/>
            <person name="Karaoz U."/>
            <person name="Brodie E.L."/>
            <person name="Williams K.H."/>
            <person name="Hubbard S.S."/>
            <person name="Banfield J.F."/>
        </authorList>
    </citation>
    <scope>NUCLEOTIDE SEQUENCE [LARGE SCALE GENOMIC DNA]</scope>
</reference>
<protein>
    <recommendedName>
        <fullName evidence="1">Rhodanese domain-containing protein</fullName>
    </recommendedName>
</protein>
<dbReference type="Gene3D" id="3.40.250.10">
    <property type="entry name" value="Rhodanese-like domain"/>
    <property type="match status" value="1"/>
</dbReference>
<dbReference type="AlphaFoldDB" id="A0A1F6DCL5"/>
<organism evidence="2 3">
    <name type="scientific">Candidatus Kaiserbacteria bacterium RIFCSPHIGHO2_02_FULL_50_50</name>
    <dbReference type="NCBI Taxonomy" id="1798492"/>
    <lineage>
        <taxon>Bacteria</taxon>
        <taxon>Candidatus Kaiseribacteriota</taxon>
    </lineage>
</organism>
<dbReference type="PROSITE" id="PS50206">
    <property type="entry name" value="RHODANESE_3"/>
    <property type="match status" value="1"/>
</dbReference>
<dbReference type="Proteomes" id="UP000178794">
    <property type="component" value="Unassembled WGS sequence"/>
</dbReference>
<sequence>MAKHIETEVLKAKQGSGEKIYLIDTLAAESYDMYHIKGALSVPYDENFIANFEENVGAPKDAEIITYCASHSCQLSSLAANALEAAGYTNVGHYADGLAEWRAAGFPTEGERA</sequence>
<evidence type="ECO:0000313" key="2">
    <source>
        <dbReference type="EMBL" id="OGG59135.1"/>
    </source>
</evidence>
<gene>
    <name evidence="2" type="ORF">A3C89_01875</name>
</gene>
<dbReference type="EMBL" id="MFLF01000020">
    <property type="protein sequence ID" value="OGG59135.1"/>
    <property type="molecule type" value="Genomic_DNA"/>
</dbReference>
<dbReference type="InterPro" id="IPR001763">
    <property type="entry name" value="Rhodanese-like_dom"/>
</dbReference>
<dbReference type="SMART" id="SM00450">
    <property type="entry name" value="RHOD"/>
    <property type="match status" value="1"/>
</dbReference>
<evidence type="ECO:0000259" key="1">
    <source>
        <dbReference type="PROSITE" id="PS50206"/>
    </source>
</evidence>
<feature type="domain" description="Rhodanese" evidence="1">
    <location>
        <begin position="16"/>
        <end position="110"/>
    </location>
</feature>
<dbReference type="InterPro" id="IPR036873">
    <property type="entry name" value="Rhodanese-like_dom_sf"/>
</dbReference>